<dbReference type="Proteomes" id="UP000034034">
    <property type="component" value="Chromosome"/>
</dbReference>
<dbReference type="HOGENOM" id="CLU_193085_0_0_11"/>
<keyword evidence="2" id="KW-1185">Reference proteome</keyword>
<name>A0A0F7FXZ4_9ACTN</name>
<dbReference type="STRING" id="408015.SXIM_35100"/>
<evidence type="ECO:0000313" key="1">
    <source>
        <dbReference type="EMBL" id="AKG44894.1"/>
    </source>
</evidence>
<dbReference type="RefSeq" id="WP_046724637.1">
    <property type="nucleotide sequence ID" value="NZ_CP009922.3"/>
</dbReference>
<reference evidence="1" key="1">
    <citation type="submission" date="2019-08" db="EMBL/GenBank/DDBJ databases">
        <title>Complete genome sequence of a mangrove-derived Streptomyces xiamenensis.</title>
        <authorList>
            <person name="Xu J."/>
        </authorList>
    </citation>
    <scope>NUCLEOTIDE SEQUENCE</scope>
    <source>
        <strain evidence="1">318</strain>
    </source>
</reference>
<dbReference type="AlphaFoldDB" id="A0A0F7FXZ4"/>
<evidence type="ECO:0000313" key="2">
    <source>
        <dbReference type="Proteomes" id="UP000034034"/>
    </source>
</evidence>
<proteinExistence type="predicted"/>
<accession>A0A0F7FXZ4</accession>
<gene>
    <name evidence="1" type="ORF">SXIM_35100</name>
</gene>
<dbReference type="PATRIC" id="fig|408015.6.peg.3558"/>
<organism evidence="1 2">
    <name type="scientific">Streptomyces xiamenensis</name>
    <dbReference type="NCBI Taxonomy" id="408015"/>
    <lineage>
        <taxon>Bacteria</taxon>
        <taxon>Bacillati</taxon>
        <taxon>Actinomycetota</taxon>
        <taxon>Actinomycetes</taxon>
        <taxon>Kitasatosporales</taxon>
        <taxon>Streptomycetaceae</taxon>
        <taxon>Streptomyces</taxon>
    </lineage>
</organism>
<sequence>MRGVEESGWNRAVEVTADSVRVGDAVTLGGRTLTVADLNGLPNGAKQLRFATGEILTLHCRSALTVTRLSPPPPRAYRRRREDR</sequence>
<dbReference type="KEGG" id="sxi:SXIM_35100"/>
<protein>
    <submittedName>
        <fullName evidence="1">NAD-dependent epimerase/dehydratase</fullName>
    </submittedName>
</protein>
<dbReference type="EMBL" id="CP009922">
    <property type="protein sequence ID" value="AKG44894.1"/>
    <property type="molecule type" value="Genomic_DNA"/>
</dbReference>